<evidence type="ECO:0000313" key="11">
    <source>
        <dbReference type="EMBL" id="MCF8715121.1"/>
    </source>
</evidence>
<dbReference type="EMBL" id="JAETXX010000005">
    <property type="protein sequence ID" value="MCF8715121.1"/>
    <property type="molecule type" value="Genomic_DNA"/>
</dbReference>
<keyword evidence="3" id="KW-1003">Cell membrane</keyword>
<evidence type="ECO:0000256" key="8">
    <source>
        <dbReference type="ARBA" id="ARBA00038436"/>
    </source>
</evidence>
<comment type="subcellular location">
    <subcellularLocation>
        <location evidence="1">Cell inner membrane</location>
        <topology evidence="1">Multi-pass membrane protein</topology>
    </subcellularLocation>
</comment>
<dbReference type="InterPro" id="IPR007387">
    <property type="entry name" value="TRAP_DctQ"/>
</dbReference>
<evidence type="ECO:0000259" key="10">
    <source>
        <dbReference type="Pfam" id="PF04290"/>
    </source>
</evidence>
<comment type="caution">
    <text evidence="11">The sequence shown here is derived from an EMBL/GenBank/DDBJ whole genome shotgun (WGS) entry which is preliminary data.</text>
</comment>
<evidence type="ECO:0000313" key="12">
    <source>
        <dbReference type="Proteomes" id="UP000829517"/>
    </source>
</evidence>
<keyword evidence="4" id="KW-0997">Cell inner membrane</keyword>
<protein>
    <submittedName>
        <fullName evidence="11">TRAP transporter small permease</fullName>
    </submittedName>
</protein>
<evidence type="ECO:0000256" key="5">
    <source>
        <dbReference type="ARBA" id="ARBA00022692"/>
    </source>
</evidence>
<keyword evidence="6 9" id="KW-1133">Transmembrane helix</keyword>
<evidence type="ECO:0000256" key="2">
    <source>
        <dbReference type="ARBA" id="ARBA00022448"/>
    </source>
</evidence>
<evidence type="ECO:0000256" key="9">
    <source>
        <dbReference type="SAM" id="Phobius"/>
    </source>
</evidence>
<keyword evidence="12" id="KW-1185">Reference proteome</keyword>
<reference evidence="11 12" key="1">
    <citation type="submission" date="2021-01" db="EMBL/GenBank/DDBJ databases">
        <title>Genome sequencing of Joostella atrarenae M1-2 (= KCTC 23194).</title>
        <authorList>
            <person name="Zakaria M.R."/>
            <person name="Lam M.Q."/>
            <person name="Chong C.S."/>
        </authorList>
    </citation>
    <scope>NUCLEOTIDE SEQUENCE [LARGE SCALE GENOMIC DNA]</scope>
    <source>
        <strain evidence="11 12">M1-2</strain>
    </source>
</reference>
<sequence length="152" mass="17072">MNFRKKVDLILSRVLIFIMAIMVINVLWQVFTRYITGSPSSFTDELARYLMIWVGILGAAYVSGRNMHVAIDVLPSKSSPKAQKRMATIVNILIITFSFLAFVIGGLRLVYISYILGQHSPALNMPLSAVYLVIPISGLLIIYYKTSDLLKK</sequence>
<gene>
    <name evidence="11" type="ORF">JM658_09820</name>
</gene>
<evidence type="ECO:0000256" key="1">
    <source>
        <dbReference type="ARBA" id="ARBA00004429"/>
    </source>
</evidence>
<accession>A0ABS9J3W1</accession>
<evidence type="ECO:0000256" key="6">
    <source>
        <dbReference type="ARBA" id="ARBA00022989"/>
    </source>
</evidence>
<evidence type="ECO:0000256" key="3">
    <source>
        <dbReference type="ARBA" id="ARBA00022475"/>
    </source>
</evidence>
<dbReference type="Pfam" id="PF04290">
    <property type="entry name" value="DctQ"/>
    <property type="match status" value="1"/>
</dbReference>
<comment type="similarity">
    <text evidence="8">Belongs to the TRAP transporter small permease family.</text>
</comment>
<feature type="domain" description="Tripartite ATP-independent periplasmic transporters DctQ component" evidence="10">
    <location>
        <begin position="22"/>
        <end position="144"/>
    </location>
</feature>
<evidence type="ECO:0000256" key="4">
    <source>
        <dbReference type="ARBA" id="ARBA00022519"/>
    </source>
</evidence>
<feature type="transmembrane region" description="Helical" evidence="9">
    <location>
        <begin position="123"/>
        <end position="144"/>
    </location>
</feature>
<keyword evidence="2" id="KW-0813">Transport</keyword>
<feature type="transmembrane region" description="Helical" evidence="9">
    <location>
        <begin position="85"/>
        <end position="111"/>
    </location>
</feature>
<keyword evidence="7 9" id="KW-0472">Membrane</keyword>
<dbReference type="Proteomes" id="UP000829517">
    <property type="component" value="Unassembled WGS sequence"/>
</dbReference>
<name>A0ABS9J3W1_9FLAO</name>
<dbReference type="RefSeq" id="WP_236959087.1">
    <property type="nucleotide sequence ID" value="NZ_JAETXX010000005.1"/>
</dbReference>
<dbReference type="PANTHER" id="PTHR35011:SF2">
    <property type="entry name" value="2,3-DIKETO-L-GULONATE TRAP TRANSPORTER SMALL PERMEASE PROTEIN YIAM"/>
    <property type="match status" value="1"/>
</dbReference>
<keyword evidence="5 9" id="KW-0812">Transmembrane</keyword>
<proteinExistence type="inferred from homology"/>
<dbReference type="InterPro" id="IPR055348">
    <property type="entry name" value="DctQ"/>
</dbReference>
<feature type="transmembrane region" description="Helical" evidence="9">
    <location>
        <begin position="12"/>
        <end position="31"/>
    </location>
</feature>
<organism evidence="11 12">
    <name type="scientific">Joostella atrarenae</name>
    <dbReference type="NCBI Taxonomy" id="679257"/>
    <lineage>
        <taxon>Bacteria</taxon>
        <taxon>Pseudomonadati</taxon>
        <taxon>Bacteroidota</taxon>
        <taxon>Flavobacteriia</taxon>
        <taxon>Flavobacteriales</taxon>
        <taxon>Flavobacteriaceae</taxon>
        <taxon>Joostella</taxon>
    </lineage>
</organism>
<evidence type="ECO:0000256" key="7">
    <source>
        <dbReference type="ARBA" id="ARBA00023136"/>
    </source>
</evidence>
<feature type="transmembrane region" description="Helical" evidence="9">
    <location>
        <begin position="46"/>
        <end position="64"/>
    </location>
</feature>
<dbReference type="PANTHER" id="PTHR35011">
    <property type="entry name" value="2,3-DIKETO-L-GULONATE TRAP TRANSPORTER SMALL PERMEASE PROTEIN YIAM"/>
    <property type="match status" value="1"/>
</dbReference>